<dbReference type="Gene3D" id="3.40.50.720">
    <property type="entry name" value="NAD(P)-binding Rossmann-like Domain"/>
    <property type="match status" value="1"/>
</dbReference>
<accession>A0ABP6E3R1</accession>
<dbReference type="EMBL" id="BAAASJ010000113">
    <property type="protein sequence ID" value="GAA2657184.1"/>
    <property type="molecule type" value="Genomic_DNA"/>
</dbReference>
<dbReference type="InterPro" id="IPR002347">
    <property type="entry name" value="SDR_fam"/>
</dbReference>
<sequence length="61" mass="6499">MPTAPSVRCDVTDGQQVDQAFKEAESAHGPVTVLVVNAGTAQDRPLVRRRRTGALRAAPTE</sequence>
<dbReference type="InterPro" id="IPR036291">
    <property type="entry name" value="NAD(P)-bd_dom_sf"/>
</dbReference>
<dbReference type="SUPFAM" id="SSF51735">
    <property type="entry name" value="NAD(P)-binding Rossmann-fold domains"/>
    <property type="match status" value="1"/>
</dbReference>
<protein>
    <recommendedName>
        <fullName evidence="3">SDR family NAD(P)-dependent oxidoreductase</fullName>
    </recommendedName>
</protein>
<organism evidence="1 2">
    <name type="scientific">Streptomyces vastus</name>
    <dbReference type="NCBI Taxonomy" id="285451"/>
    <lineage>
        <taxon>Bacteria</taxon>
        <taxon>Bacillati</taxon>
        <taxon>Actinomycetota</taxon>
        <taxon>Actinomycetes</taxon>
        <taxon>Kitasatosporales</taxon>
        <taxon>Streptomycetaceae</taxon>
        <taxon>Streptomyces</taxon>
    </lineage>
</organism>
<evidence type="ECO:0000313" key="1">
    <source>
        <dbReference type="EMBL" id="GAA2657184.1"/>
    </source>
</evidence>
<dbReference type="Pfam" id="PF00106">
    <property type="entry name" value="adh_short"/>
    <property type="match status" value="1"/>
</dbReference>
<evidence type="ECO:0000313" key="2">
    <source>
        <dbReference type="Proteomes" id="UP001500151"/>
    </source>
</evidence>
<name>A0ABP6E3R1_9ACTN</name>
<keyword evidence="2" id="KW-1185">Reference proteome</keyword>
<comment type="caution">
    <text evidence="1">The sequence shown here is derived from an EMBL/GenBank/DDBJ whole genome shotgun (WGS) entry which is preliminary data.</text>
</comment>
<gene>
    <name evidence="1" type="ORF">GCM10010307_71520</name>
</gene>
<proteinExistence type="predicted"/>
<evidence type="ECO:0008006" key="3">
    <source>
        <dbReference type="Google" id="ProtNLM"/>
    </source>
</evidence>
<dbReference type="Proteomes" id="UP001500151">
    <property type="component" value="Unassembled WGS sequence"/>
</dbReference>
<reference evidence="2" key="1">
    <citation type="journal article" date="2019" name="Int. J. Syst. Evol. Microbiol.">
        <title>The Global Catalogue of Microorganisms (GCM) 10K type strain sequencing project: providing services to taxonomists for standard genome sequencing and annotation.</title>
        <authorList>
            <consortium name="The Broad Institute Genomics Platform"/>
            <consortium name="The Broad Institute Genome Sequencing Center for Infectious Disease"/>
            <person name="Wu L."/>
            <person name="Ma J."/>
        </authorList>
    </citation>
    <scope>NUCLEOTIDE SEQUENCE [LARGE SCALE GENOMIC DNA]</scope>
    <source>
        <strain evidence="2">JCM 4524</strain>
    </source>
</reference>